<dbReference type="PANTHER" id="PTHR33659">
    <property type="entry name" value="PROTEIN, PUTATIVE-RELATED-RELATED"/>
    <property type="match status" value="1"/>
</dbReference>
<keyword evidence="1" id="KW-1133">Transmembrane helix</keyword>
<keyword evidence="1" id="KW-0812">Transmembrane</keyword>
<feature type="transmembrane region" description="Helical" evidence="1">
    <location>
        <begin position="49"/>
        <end position="67"/>
    </location>
</feature>
<sequence>MPSLKSLFCIVSVVIMASGLRSALGQEGREIPPLPGIDTGSAMSTPVSVVSLGGSLLISVLIGVRVFDHTSAWAVSGHGDHHEGKAPLSPEMETGAAAVLRPVSGAVLGYSLLLSALAVGVA</sequence>
<keyword evidence="4" id="KW-1185">Reference proteome</keyword>
<evidence type="ECO:0000313" key="3">
    <source>
        <dbReference type="EMBL" id="KAG9449505.1"/>
    </source>
</evidence>
<feature type="chain" id="PRO_5043922122" evidence="2">
    <location>
        <begin position="26"/>
        <end position="122"/>
    </location>
</feature>
<keyword evidence="1" id="KW-0472">Membrane</keyword>
<dbReference type="EMBL" id="JAINDJ010000004">
    <property type="protein sequence ID" value="KAG9449505.1"/>
    <property type="molecule type" value="Genomic_DNA"/>
</dbReference>
<proteinExistence type="predicted"/>
<dbReference type="PANTHER" id="PTHR33659:SF7">
    <property type="entry name" value="PROTEIN, PUTATIVE-RELATED"/>
    <property type="match status" value="1"/>
</dbReference>
<gene>
    <name evidence="3" type="ORF">H6P81_009470</name>
</gene>
<evidence type="ECO:0000256" key="2">
    <source>
        <dbReference type="SAM" id="SignalP"/>
    </source>
</evidence>
<organism evidence="3 4">
    <name type="scientific">Aristolochia fimbriata</name>
    <name type="common">White veined hardy Dutchman's pipe vine</name>
    <dbReference type="NCBI Taxonomy" id="158543"/>
    <lineage>
        <taxon>Eukaryota</taxon>
        <taxon>Viridiplantae</taxon>
        <taxon>Streptophyta</taxon>
        <taxon>Embryophyta</taxon>
        <taxon>Tracheophyta</taxon>
        <taxon>Spermatophyta</taxon>
        <taxon>Magnoliopsida</taxon>
        <taxon>Magnoliidae</taxon>
        <taxon>Piperales</taxon>
        <taxon>Aristolochiaceae</taxon>
        <taxon>Aristolochia</taxon>
    </lineage>
</organism>
<accession>A0AAV7EL10</accession>
<name>A0AAV7EL10_ARIFI</name>
<dbReference type="AlphaFoldDB" id="A0AAV7EL10"/>
<keyword evidence="2" id="KW-0732">Signal</keyword>
<evidence type="ECO:0000256" key="1">
    <source>
        <dbReference type="SAM" id="Phobius"/>
    </source>
</evidence>
<reference evidence="3 4" key="1">
    <citation type="submission" date="2021-07" db="EMBL/GenBank/DDBJ databases">
        <title>The Aristolochia fimbriata genome: insights into angiosperm evolution, floral development and chemical biosynthesis.</title>
        <authorList>
            <person name="Jiao Y."/>
        </authorList>
    </citation>
    <scope>NUCLEOTIDE SEQUENCE [LARGE SCALE GENOMIC DNA]</scope>
    <source>
        <strain evidence="3">IBCAS-2021</strain>
        <tissue evidence="3">Leaf</tissue>
    </source>
</reference>
<dbReference type="Proteomes" id="UP000825729">
    <property type="component" value="Unassembled WGS sequence"/>
</dbReference>
<protein>
    <submittedName>
        <fullName evidence="3">Uncharacterized protein</fullName>
    </submittedName>
</protein>
<evidence type="ECO:0000313" key="4">
    <source>
        <dbReference type="Proteomes" id="UP000825729"/>
    </source>
</evidence>
<feature type="signal peptide" evidence="2">
    <location>
        <begin position="1"/>
        <end position="25"/>
    </location>
</feature>
<comment type="caution">
    <text evidence="3">The sequence shown here is derived from an EMBL/GenBank/DDBJ whole genome shotgun (WGS) entry which is preliminary data.</text>
</comment>